<proteinExistence type="predicted"/>
<dbReference type="AlphaFoldDB" id="A0A8S1XXT6"/>
<name>A0A8S1XXT6_PAROT</name>
<keyword evidence="2" id="KW-1185">Reference proteome</keyword>
<evidence type="ECO:0000313" key="2">
    <source>
        <dbReference type="Proteomes" id="UP000683925"/>
    </source>
</evidence>
<accession>A0A8S1XXT6</accession>
<evidence type="ECO:0000313" key="1">
    <source>
        <dbReference type="EMBL" id="CAD8206333.1"/>
    </source>
</evidence>
<reference evidence="1" key="1">
    <citation type="submission" date="2021-01" db="EMBL/GenBank/DDBJ databases">
        <authorList>
            <consortium name="Genoscope - CEA"/>
            <person name="William W."/>
        </authorList>
    </citation>
    <scope>NUCLEOTIDE SEQUENCE</scope>
</reference>
<organism evidence="1 2">
    <name type="scientific">Paramecium octaurelia</name>
    <dbReference type="NCBI Taxonomy" id="43137"/>
    <lineage>
        <taxon>Eukaryota</taxon>
        <taxon>Sar</taxon>
        <taxon>Alveolata</taxon>
        <taxon>Ciliophora</taxon>
        <taxon>Intramacronucleata</taxon>
        <taxon>Oligohymenophorea</taxon>
        <taxon>Peniculida</taxon>
        <taxon>Parameciidae</taxon>
        <taxon>Paramecium</taxon>
    </lineage>
</organism>
<protein>
    <submittedName>
        <fullName evidence="1">Uncharacterized protein</fullName>
    </submittedName>
</protein>
<comment type="caution">
    <text evidence="1">The sequence shown here is derived from an EMBL/GenBank/DDBJ whole genome shotgun (WGS) entry which is preliminary data.</text>
</comment>
<sequence length="52" mass="6577">MRKCDEYIVEQSKWLRHQMMYDSVVIKYFREEHQKQIVKNLYQQIDLQITLE</sequence>
<dbReference type="EMBL" id="CAJJDP010000138">
    <property type="protein sequence ID" value="CAD8206333.1"/>
    <property type="molecule type" value="Genomic_DNA"/>
</dbReference>
<dbReference type="Proteomes" id="UP000683925">
    <property type="component" value="Unassembled WGS sequence"/>
</dbReference>
<gene>
    <name evidence="1" type="ORF">POCTA_138.1.T1370160</name>
</gene>